<dbReference type="InterPro" id="IPR051795">
    <property type="entry name" value="Glycosyl_Hydrlase_43"/>
</dbReference>
<dbReference type="Proteomes" id="UP000555448">
    <property type="component" value="Unassembled WGS sequence"/>
</dbReference>
<dbReference type="InterPro" id="IPR041542">
    <property type="entry name" value="GH43_C2"/>
</dbReference>
<comment type="similarity">
    <text evidence="1 6">Belongs to the glycosyl hydrolase 43 family.</text>
</comment>
<evidence type="ECO:0000259" key="7">
    <source>
        <dbReference type="Pfam" id="PF17851"/>
    </source>
</evidence>
<dbReference type="InterPro" id="IPR006710">
    <property type="entry name" value="Glyco_hydro_43"/>
</dbReference>
<dbReference type="SUPFAM" id="SSF49899">
    <property type="entry name" value="Concanavalin A-like lectins/glucanases"/>
    <property type="match status" value="1"/>
</dbReference>
<feature type="site" description="Important for catalytic activity, responsible for pKa modulation of the active site Glu and correct orientation of both the proton donor and substrate" evidence="5">
    <location>
        <position position="182"/>
    </location>
</feature>
<dbReference type="PANTHER" id="PTHR42812">
    <property type="entry name" value="BETA-XYLOSIDASE"/>
    <property type="match status" value="1"/>
</dbReference>
<dbReference type="SUPFAM" id="SSF75005">
    <property type="entry name" value="Arabinanase/levansucrase/invertase"/>
    <property type="match status" value="1"/>
</dbReference>
<keyword evidence="3 6" id="KW-0326">Glycosidase</keyword>
<feature type="domain" description="Beta-xylosidase C-terminal Concanavalin A-like" evidence="7">
    <location>
        <begin position="370"/>
        <end position="545"/>
    </location>
</feature>
<dbReference type="GO" id="GO:0004553">
    <property type="term" value="F:hydrolase activity, hydrolyzing O-glycosyl compounds"/>
    <property type="evidence" value="ECO:0007669"/>
    <property type="project" value="InterPro"/>
</dbReference>
<evidence type="ECO:0000256" key="4">
    <source>
        <dbReference type="PIRSR" id="PIRSR606710-1"/>
    </source>
</evidence>
<organism evidence="8 9">
    <name type="scientific">Novosphingobium chloroacetimidivorans</name>
    <dbReference type="NCBI Taxonomy" id="1428314"/>
    <lineage>
        <taxon>Bacteria</taxon>
        <taxon>Pseudomonadati</taxon>
        <taxon>Pseudomonadota</taxon>
        <taxon>Alphaproteobacteria</taxon>
        <taxon>Sphingomonadales</taxon>
        <taxon>Sphingomonadaceae</taxon>
        <taxon>Novosphingobium</taxon>
    </lineage>
</organism>
<dbReference type="AlphaFoldDB" id="A0A7W7KD55"/>
<evidence type="ECO:0000313" key="8">
    <source>
        <dbReference type="EMBL" id="MBB4860665.1"/>
    </source>
</evidence>
<protein>
    <submittedName>
        <fullName evidence="8">Beta-xylosidase</fullName>
    </submittedName>
</protein>
<evidence type="ECO:0000256" key="3">
    <source>
        <dbReference type="ARBA" id="ARBA00023295"/>
    </source>
</evidence>
<dbReference type="RefSeq" id="WP_184249856.1">
    <property type="nucleotide sequence ID" value="NZ_JACHLR010000027.1"/>
</dbReference>
<keyword evidence="2 6" id="KW-0378">Hydrolase</keyword>
<dbReference type="InterPro" id="IPR023296">
    <property type="entry name" value="Glyco_hydro_beta-prop_sf"/>
</dbReference>
<dbReference type="Gene3D" id="2.115.10.20">
    <property type="entry name" value="Glycosyl hydrolase domain, family 43"/>
    <property type="match status" value="1"/>
</dbReference>
<name>A0A7W7KD55_9SPHN</name>
<dbReference type="PANTHER" id="PTHR42812:SF2">
    <property type="entry name" value="XYLOSIDASE_ARABINOSIDASE"/>
    <property type="match status" value="1"/>
</dbReference>
<dbReference type="Pfam" id="PF04616">
    <property type="entry name" value="Glyco_hydro_43"/>
    <property type="match status" value="1"/>
</dbReference>
<comment type="caution">
    <text evidence="8">The sequence shown here is derived from an EMBL/GenBank/DDBJ whole genome shotgun (WGS) entry which is preliminary data.</text>
</comment>
<keyword evidence="9" id="KW-1185">Reference proteome</keyword>
<dbReference type="CDD" id="cd09002">
    <property type="entry name" value="GH43_XYL-like"/>
    <property type="match status" value="1"/>
</dbReference>
<gene>
    <name evidence="8" type="ORF">HNO88_004009</name>
</gene>
<feature type="active site" description="Proton acceptor" evidence="4">
    <location>
        <position position="79"/>
    </location>
</feature>
<evidence type="ECO:0000256" key="5">
    <source>
        <dbReference type="PIRSR" id="PIRSR606710-2"/>
    </source>
</evidence>
<evidence type="ECO:0000256" key="6">
    <source>
        <dbReference type="RuleBase" id="RU361187"/>
    </source>
</evidence>
<dbReference type="PROSITE" id="PS51318">
    <property type="entry name" value="TAT"/>
    <property type="match status" value="1"/>
</dbReference>
<evidence type="ECO:0000313" key="9">
    <source>
        <dbReference type="Proteomes" id="UP000555448"/>
    </source>
</evidence>
<dbReference type="Pfam" id="PF17851">
    <property type="entry name" value="GH43_C2"/>
    <property type="match status" value="1"/>
</dbReference>
<evidence type="ECO:0000256" key="2">
    <source>
        <dbReference type="ARBA" id="ARBA00022801"/>
    </source>
</evidence>
<dbReference type="GO" id="GO:0005975">
    <property type="term" value="P:carbohydrate metabolic process"/>
    <property type="evidence" value="ECO:0007669"/>
    <property type="project" value="InterPro"/>
</dbReference>
<accession>A0A7W7KD55</accession>
<reference evidence="8 9" key="1">
    <citation type="submission" date="2020-08" db="EMBL/GenBank/DDBJ databases">
        <title>Functional genomics of gut bacteria from endangered species of beetles.</title>
        <authorList>
            <person name="Carlos-Shanley C."/>
        </authorList>
    </citation>
    <scope>NUCLEOTIDE SEQUENCE [LARGE SCALE GENOMIC DNA]</scope>
    <source>
        <strain evidence="8 9">S00245</strain>
    </source>
</reference>
<dbReference type="Gene3D" id="2.60.120.200">
    <property type="match status" value="1"/>
</dbReference>
<proteinExistence type="inferred from homology"/>
<dbReference type="InterPro" id="IPR006311">
    <property type="entry name" value="TAT_signal"/>
</dbReference>
<feature type="active site" description="Proton donor" evidence="4">
    <location>
        <position position="237"/>
    </location>
</feature>
<sequence length="555" mass="61103">MASKPGRPHGVEATRRELLALGGSAGAGLLIGAGDGRAQTIANPGAASSGGWNAGIEGQRKADLGATFLNPIMAGDHPDPSILKDGRDYYMTFSTFEAYPGLAIWHSRDLVNWRLLASVLHANIGSVWAPELCRHGDRYFIYVSTRETKVPGTRTTSWVIWADKIEGPWSDPVDLDWPDHIDPGHAVGDDGSRWLFLSGGDRVRLAADGLSRVGPPEHVYDHWKYPEDWEVEAAAPEGPKVVRHGEYYYLVLAVGGTAGPPTGHMVIAARSRSLDGPWQDHPRNPLVRTADAREKWWSRGHATLVEGPAGDWWAVYHGYENGYYTLGRQTLLAPVRWTDDGWFSFGGGDLSQPLPKPAAGQLGPHGLALSDDFSTDKYGSQWNFFSPSEQEPARLARSNGVLHLACSGTAPANSRPLLFTAGDQAYEFDCEIDCDTAARGGLLLFYDDRLYCGLSVDAEGLLFHKYGIEHSRVANAYGRRLFMRLRNRNHIVSLFLSQDRQTWRRFEKGTEVSGYHHNVRGGFLALKPGLYAAGTGEVRFRDFRYRALASATAES</sequence>
<dbReference type="InterPro" id="IPR013320">
    <property type="entry name" value="ConA-like_dom_sf"/>
</dbReference>
<evidence type="ECO:0000256" key="1">
    <source>
        <dbReference type="ARBA" id="ARBA00009865"/>
    </source>
</evidence>
<dbReference type="EMBL" id="JACHLR010000027">
    <property type="protein sequence ID" value="MBB4860665.1"/>
    <property type="molecule type" value="Genomic_DNA"/>
</dbReference>